<dbReference type="Gene3D" id="3.30.70.100">
    <property type="match status" value="1"/>
</dbReference>
<comment type="caution">
    <text evidence="3">The sequence shown here is derived from an EMBL/GenBank/DDBJ whole genome shotgun (WGS) entry which is preliminary data.</text>
</comment>
<dbReference type="InterPro" id="IPR017969">
    <property type="entry name" value="Heavy-metal-associated_CS"/>
</dbReference>
<sequence>MSQQNFLVDGLHCQSCVRIVTGALTALPSVSAVEVDLGADGPSTVRVDAVADLSVDEIQAALREEGDYTVVS</sequence>
<dbReference type="Pfam" id="PF00403">
    <property type="entry name" value="HMA"/>
    <property type="match status" value="1"/>
</dbReference>
<dbReference type="RefSeq" id="WP_265996556.1">
    <property type="nucleotide sequence ID" value="NZ_JAPJDN010000006.1"/>
</dbReference>
<reference evidence="3 4" key="1">
    <citation type="submission" date="2022-11" db="EMBL/GenBank/DDBJ databases">
        <title>Mycobacterium sp. nov.</title>
        <authorList>
            <person name="Papic B."/>
            <person name="Spicic S."/>
            <person name="Duvnjak S."/>
        </authorList>
    </citation>
    <scope>NUCLEOTIDE SEQUENCE [LARGE SCALE GENOMIC DNA]</scope>
    <source>
        <strain evidence="3 4">CVI_P4</strain>
    </source>
</reference>
<accession>A0ABT3SC88</accession>
<protein>
    <submittedName>
        <fullName evidence="3">Heavy metal-associated domain-containing protein</fullName>
    </submittedName>
</protein>
<organism evidence="3 4">
    <name type="scientific">Mycobacterium pinniadriaticum</name>
    <dbReference type="NCBI Taxonomy" id="2994102"/>
    <lineage>
        <taxon>Bacteria</taxon>
        <taxon>Bacillati</taxon>
        <taxon>Actinomycetota</taxon>
        <taxon>Actinomycetes</taxon>
        <taxon>Mycobacteriales</taxon>
        <taxon>Mycobacteriaceae</taxon>
        <taxon>Mycobacterium</taxon>
    </lineage>
</organism>
<gene>
    <name evidence="3" type="ORF">ORI27_09765</name>
</gene>
<dbReference type="Proteomes" id="UP001300745">
    <property type="component" value="Unassembled WGS sequence"/>
</dbReference>
<evidence type="ECO:0000313" key="4">
    <source>
        <dbReference type="Proteomes" id="UP001300745"/>
    </source>
</evidence>
<keyword evidence="4" id="KW-1185">Reference proteome</keyword>
<dbReference type="InterPro" id="IPR036163">
    <property type="entry name" value="HMA_dom_sf"/>
</dbReference>
<evidence type="ECO:0000259" key="2">
    <source>
        <dbReference type="PROSITE" id="PS50846"/>
    </source>
</evidence>
<evidence type="ECO:0000313" key="3">
    <source>
        <dbReference type="EMBL" id="MCX2936987.1"/>
    </source>
</evidence>
<keyword evidence="1" id="KW-0479">Metal-binding</keyword>
<dbReference type="PROSITE" id="PS01047">
    <property type="entry name" value="HMA_1"/>
    <property type="match status" value="1"/>
</dbReference>
<dbReference type="SUPFAM" id="SSF55008">
    <property type="entry name" value="HMA, heavy metal-associated domain"/>
    <property type="match status" value="1"/>
</dbReference>
<evidence type="ECO:0000256" key="1">
    <source>
        <dbReference type="ARBA" id="ARBA00022723"/>
    </source>
</evidence>
<dbReference type="PROSITE" id="PS50846">
    <property type="entry name" value="HMA_2"/>
    <property type="match status" value="1"/>
</dbReference>
<feature type="domain" description="HMA" evidence="2">
    <location>
        <begin position="2"/>
        <end position="70"/>
    </location>
</feature>
<proteinExistence type="predicted"/>
<dbReference type="EMBL" id="JAPJDO010000006">
    <property type="protein sequence ID" value="MCX2936987.1"/>
    <property type="molecule type" value="Genomic_DNA"/>
</dbReference>
<name>A0ABT3SC88_9MYCO</name>
<dbReference type="InterPro" id="IPR006121">
    <property type="entry name" value="HMA_dom"/>
</dbReference>
<dbReference type="CDD" id="cd00371">
    <property type="entry name" value="HMA"/>
    <property type="match status" value="1"/>
</dbReference>